<dbReference type="AlphaFoldDB" id="A0A8J6N3W6"/>
<dbReference type="Proteomes" id="UP000650524">
    <property type="component" value="Unassembled WGS sequence"/>
</dbReference>
<comment type="caution">
    <text evidence="1">The sequence shown here is derived from an EMBL/GenBank/DDBJ whole genome shotgun (WGS) entry which is preliminary data.</text>
</comment>
<dbReference type="EMBL" id="JACNJD010000343">
    <property type="protein sequence ID" value="MBC8179084.1"/>
    <property type="molecule type" value="Genomic_DNA"/>
</dbReference>
<name>A0A8J6N3W6_9DELT</name>
<dbReference type="InterPro" id="IPR038573">
    <property type="entry name" value="BrnT_sf"/>
</dbReference>
<evidence type="ECO:0000313" key="2">
    <source>
        <dbReference type="Proteomes" id="UP000650524"/>
    </source>
</evidence>
<reference evidence="1 2" key="1">
    <citation type="submission" date="2020-08" db="EMBL/GenBank/DDBJ databases">
        <title>Bridging the membrane lipid divide: bacteria of the FCB group superphylum have the potential to synthesize archaeal ether lipids.</title>
        <authorList>
            <person name="Villanueva L."/>
            <person name="Von Meijenfeldt F.A.B."/>
            <person name="Westbye A.B."/>
            <person name="Yadav S."/>
            <person name="Hopmans E.C."/>
            <person name="Dutilh B.E."/>
            <person name="Sinninghe Damste J.S."/>
        </authorList>
    </citation>
    <scope>NUCLEOTIDE SEQUENCE [LARGE SCALE GENOMIC DNA]</scope>
    <source>
        <strain evidence="1">NIOZ-UU27</strain>
    </source>
</reference>
<gene>
    <name evidence="1" type="ORF">H8E19_16895</name>
</gene>
<organism evidence="1 2">
    <name type="scientific">Candidatus Desulfacyla euxinica</name>
    <dbReference type="NCBI Taxonomy" id="2841693"/>
    <lineage>
        <taxon>Bacteria</taxon>
        <taxon>Deltaproteobacteria</taxon>
        <taxon>Candidatus Desulfacyla</taxon>
    </lineage>
</organism>
<protein>
    <submittedName>
        <fullName evidence="1">BrnT family toxin</fullName>
    </submittedName>
</protein>
<evidence type="ECO:0000313" key="1">
    <source>
        <dbReference type="EMBL" id="MBC8179084.1"/>
    </source>
</evidence>
<accession>A0A8J6N3W6</accession>
<dbReference type="Gene3D" id="3.10.450.530">
    <property type="entry name" value="Ribonuclease toxin, BrnT, of type II toxin-antitoxin system"/>
    <property type="match status" value="1"/>
</dbReference>
<sequence>MLGISDFEWDEGNSLHLQFVHGVEPEEVEEVFVDKPFFRKTKKGHYAVFGQTLGGRYLTIVFELKSGGVARPITGWDMDRAEIRYYKRHRG</sequence>
<proteinExistence type="predicted"/>